<dbReference type="InterPro" id="IPR029062">
    <property type="entry name" value="Class_I_gatase-like"/>
</dbReference>
<sequence length="197" mass="21641">MTRNVAILLFEQVELLDFTGPFDVFAVAGNNQDAPFQVYTIAEEARPIITRYGVSVNPAFTLENCPTPDILVVPGGNGAQAVLENPRLLAWIREQHERVELLLSVCTGALVLAKAGLLKGLSATTHHSLIEKLRELAPETTIFPEKRYVDNGKIVLSAGVSAGIDMALYVVARLLGEEKAQETARQMQYDHWQGPIF</sequence>
<evidence type="ECO:0000313" key="2">
    <source>
        <dbReference type="EMBL" id="BBH87915.1"/>
    </source>
</evidence>
<accession>A0A455SNY3</accession>
<organism evidence="2">
    <name type="scientific">Thermosporothrix sp. COM3</name>
    <dbReference type="NCBI Taxonomy" id="2490863"/>
    <lineage>
        <taxon>Bacteria</taxon>
        <taxon>Bacillati</taxon>
        <taxon>Chloroflexota</taxon>
        <taxon>Ktedonobacteria</taxon>
        <taxon>Ktedonobacterales</taxon>
        <taxon>Thermosporotrichaceae</taxon>
        <taxon>Thermosporothrix</taxon>
    </lineage>
</organism>
<protein>
    <submittedName>
        <fullName evidence="2">AraC family transcriptional regulator</fullName>
    </submittedName>
</protein>
<dbReference type="Gene3D" id="3.40.50.880">
    <property type="match status" value="1"/>
</dbReference>
<dbReference type="PANTHER" id="PTHR43130">
    <property type="entry name" value="ARAC-FAMILY TRANSCRIPTIONAL REGULATOR"/>
    <property type="match status" value="1"/>
</dbReference>
<dbReference type="EMBL" id="AP019376">
    <property type="protein sequence ID" value="BBH87915.1"/>
    <property type="molecule type" value="Genomic_DNA"/>
</dbReference>
<name>A0A455SNY3_9CHLR</name>
<proteinExistence type="predicted"/>
<dbReference type="CDD" id="cd03139">
    <property type="entry name" value="GATase1_PfpI_2"/>
    <property type="match status" value="1"/>
</dbReference>
<reference evidence="2" key="1">
    <citation type="submission" date="2018-12" db="EMBL/GenBank/DDBJ databases">
        <title>Novel natural products biosynthetic potential of the class Ktedonobacteria.</title>
        <authorList>
            <person name="Zheng Y."/>
            <person name="Saitou A."/>
            <person name="Wang C.M."/>
            <person name="Toyoda A."/>
            <person name="Minakuchi Y."/>
            <person name="Sekiguchi Y."/>
            <person name="Ueda K."/>
            <person name="Takano H."/>
            <person name="Sakai Y."/>
            <person name="Yokota A."/>
            <person name="Yabe S."/>
        </authorList>
    </citation>
    <scope>NUCLEOTIDE SEQUENCE</scope>
    <source>
        <strain evidence="2">COM3</strain>
    </source>
</reference>
<feature type="domain" description="DJ-1/PfpI" evidence="1">
    <location>
        <begin position="4"/>
        <end position="172"/>
    </location>
</feature>
<dbReference type="InterPro" id="IPR052158">
    <property type="entry name" value="INH-QAR"/>
</dbReference>
<dbReference type="AlphaFoldDB" id="A0A455SNY3"/>
<dbReference type="InterPro" id="IPR002818">
    <property type="entry name" value="DJ-1/PfpI"/>
</dbReference>
<dbReference type="SUPFAM" id="SSF52317">
    <property type="entry name" value="Class I glutamine amidotransferase-like"/>
    <property type="match status" value="1"/>
</dbReference>
<dbReference type="PANTHER" id="PTHR43130:SF14">
    <property type="entry name" value="DJ-1_PFPI DOMAIN-CONTAINING PROTEIN"/>
    <property type="match status" value="1"/>
</dbReference>
<dbReference type="GO" id="GO:0006355">
    <property type="term" value="P:regulation of DNA-templated transcription"/>
    <property type="evidence" value="ECO:0007669"/>
    <property type="project" value="TreeGrafter"/>
</dbReference>
<evidence type="ECO:0000259" key="1">
    <source>
        <dbReference type="Pfam" id="PF01965"/>
    </source>
</evidence>
<dbReference type="Pfam" id="PF01965">
    <property type="entry name" value="DJ-1_PfpI"/>
    <property type="match status" value="1"/>
</dbReference>
<gene>
    <name evidence="2" type="ORF">KTC_26660</name>
</gene>